<dbReference type="EMBL" id="CASHSV030000206">
    <property type="protein sequence ID" value="CAJ2656519.1"/>
    <property type="molecule type" value="Genomic_DNA"/>
</dbReference>
<organism evidence="1 2">
    <name type="scientific">Trifolium pratense</name>
    <name type="common">Red clover</name>
    <dbReference type="NCBI Taxonomy" id="57577"/>
    <lineage>
        <taxon>Eukaryota</taxon>
        <taxon>Viridiplantae</taxon>
        <taxon>Streptophyta</taxon>
        <taxon>Embryophyta</taxon>
        <taxon>Tracheophyta</taxon>
        <taxon>Spermatophyta</taxon>
        <taxon>Magnoliopsida</taxon>
        <taxon>eudicotyledons</taxon>
        <taxon>Gunneridae</taxon>
        <taxon>Pentapetalae</taxon>
        <taxon>rosids</taxon>
        <taxon>fabids</taxon>
        <taxon>Fabales</taxon>
        <taxon>Fabaceae</taxon>
        <taxon>Papilionoideae</taxon>
        <taxon>50 kb inversion clade</taxon>
        <taxon>NPAAA clade</taxon>
        <taxon>Hologalegina</taxon>
        <taxon>IRL clade</taxon>
        <taxon>Trifolieae</taxon>
        <taxon>Trifolium</taxon>
    </lineage>
</organism>
<reference evidence="1" key="1">
    <citation type="submission" date="2023-10" db="EMBL/GenBank/DDBJ databases">
        <authorList>
            <person name="Rodriguez Cubillos JULIANA M."/>
            <person name="De Vega J."/>
        </authorList>
    </citation>
    <scope>NUCLEOTIDE SEQUENCE</scope>
</reference>
<dbReference type="Proteomes" id="UP001177021">
    <property type="component" value="Unassembled WGS sequence"/>
</dbReference>
<protein>
    <submittedName>
        <fullName evidence="1">Uncharacterized protein</fullName>
    </submittedName>
</protein>
<evidence type="ECO:0000313" key="1">
    <source>
        <dbReference type="EMBL" id="CAJ2656519.1"/>
    </source>
</evidence>
<keyword evidence="2" id="KW-1185">Reference proteome</keyword>
<evidence type="ECO:0000313" key="2">
    <source>
        <dbReference type="Proteomes" id="UP001177021"/>
    </source>
</evidence>
<comment type="caution">
    <text evidence="1">The sequence shown here is derived from an EMBL/GenBank/DDBJ whole genome shotgun (WGS) entry which is preliminary data.</text>
</comment>
<name>A0ACB0KKM8_TRIPR</name>
<gene>
    <name evidence="1" type="ORF">MILVUS5_LOCUS23260</name>
</gene>
<accession>A0ACB0KKM8</accession>
<proteinExistence type="predicted"/>
<sequence>MDSTQAKRTRRRNTVVATTDLYLPDECWEYSLRSSLAIYKFSKDYDTLSLALSKLRKVDLTNHFFFYDKELFHLFKNCKLLEEAIFFDCGITDDGIASALRERPTLKTLCFSNILKPEYSVTSNFSDSLSSLKSLTSLDLLSFNISNELLSSIAITRLPLRRLVLQDCMGYSYSGIFSLLSKCQHIQHLDLQNADFLNDQHVAELSSFLGDLLSINISCCHKLTQSTLFAVTRNCPSLSEIKIESIGSEIVEKFDSFIDFGVHPQLKSLYLAHNLWLSDESIVMFASTFPNLQLLDLKSCKNISEKGIGQILRRCFKIKHLNLNYCSRLKILRMDFGVSKLEVLNVSNTRVDDEALYVISKYCCGLLQLVLENCSDVTEKGVMHMVENLKQLREISFCNCFIMHSNVIVSMIFSRPSLRKINIPNYRLSDKERELLLHQGCYVW</sequence>